<evidence type="ECO:0000256" key="7">
    <source>
        <dbReference type="PROSITE-ProRule" id="PRU10141"/>
    </source>
</evidence>
<accession>W4M0S9</accession>
<dbReference type="InterPro" id="IPR011009">
    <property type="entry name" value="Kinase-like_dom_sf"/>
</dbReference>
<name>W4M0S9_9BACT</name>
<dbReference type="CDD" id="cd14014">
    <property type="entry name" value="STKc_PknB_like"/>
    <property type="match status" value="1"/>
</dbReference>
<dbReference type="PROSITE" id="PS00107">
    <property type="entry name" value="PROTEIN_KINASE_ATP"/>
    <property type="match status" value="1"/>
</dbReference>
<dbReference type="PANTHER" id="PTHR43289:SF6">
    <property type="entry name" value="SERINE_THREONINE-PROTEIN KINASE NEKL-3"/>
    <property type="match status" value="1"/>
</dbReference>
<evidence type="ECO:0000256" key="2">
    <source>
        <dbReference type="ARBA" id="ARBA00022527"/>
    </source>
</evidence>
<feature type="non-terminal residue" evidence="10">
    <location>
        <position position="1"/>
    </location>
</feature>
<dbReference type="Pfam" id="PF00069">
    <property type="entry name" value="Pkinase"/>
    <property type="match status" value="1"/>
</dbReference>
<evidence type="ECO:0000256" key="4">
    <source>
        <dbReference type="ARBA" id="ARBA00022741"/>
    </source>
</evidence>
<dbReference type="EC" id="2.7.11.1" evidence="1"/>
<gene>
    <name evidence="10" type="ORF">ETSY2_32680</name>
</gene>
<protein>
    <recommendedName>
        <fullName evidence="1">non-specific serine/threonine protein kinase</fullName>
        <ecNumber evidence="1">2.7.11.1</ecNumber>
    </recommendedName>
</protein>
<dbReference type="PANTHER" id="PTHR43289">
    <property type="entry name" value="MITOGEN-ACTIVATED PROTEIN KINASE KINASE KINASE 20-RELATED"/>
    <property type="match status" value="1"/>
</dbReference>
<dbReference type="FunFam" id="1.10.510.10:FF:000021">
    <property type="entry name" value="Serine/threonine protein kinase"/>
    <property type="match status" value="1"/>
</dbReference>
<evidence type="ECO:0000313" key="10">
    <source>
        <dbReference type="EMBL" id="ETX03748.1"/>
    </source>
</evidence>
<dbReference type="HOGENOM" id="CLU_000288_63_44_7"/>
<feature type="domain" description="Protein kinase" evidence="9">
    <location>
        <begin position="103"/>
        <end position="361"/>
    </location>
</feature>
<sequence length="368" mass="41174">QRILTTVEHASEVLQAVMVIRDQSENDIKDLANKTATSIIKRFGRKVLPQKQPEQSSELTPPGMTITARPVTPAPRTNAESHKSGVTLDISLLEPGMMLADRYRIIRRVGEGGFSTVLLVEDTMVHEDVILKILNPQIAMGDEMIKRFIQELRYARKVTHENIIRIHDIIPLGRSYAISMEYFPSHTLADELQGEKPINIKRGIKIIFDVCRGISVAHQLNIVHRDLKPLNILIDDQSMVKVVDFGVAAVTNHSGTRLTRVGTLLGTPAYVAPEQVRSRAIDARTDIYSLGVVMYEVFTGRPPYTGDDMSILFQHVEGNLTPPIDVNANIPPTLDAIIRKAMSVDPDKRFHNVDELRKSLVDLSRQLS</sequence>
<feature type="binding site" evidence="7">
    <location>
        <position position="132"/>
    </location>
    <ligand>
        <name>ATP</name>
        <dbReference type="ChEBI" id="CHEBI:30616"/>
    </ligand>
</feature>
<evidence type="ECO:0000313" key="11">
    <source>
        <dbReference type="Proteomes" id="UP000019140"/>
    </source>
</evidence>
<evidence type="ECO:0000256" key="1">
    <source>
        <dbReference type="ARBA" id="ARBA00012513"/>
    </source>
</evidence>
<dbReference type="PROSITE" id="PS00108">
    <property type="entry name" value="PROTEIN_KINASE_ST"/>
    <property type="match status" value="1"/>
</dbReference>
<evidence type="ECO:0000259" key="9">
    <source>
        <dbReference type="PROSITE" id="PS50011"/>
    </source>
</evidence>
<comment type="caution">
    <text evidence="10">The sequence shown here is derived from an EMBL/GenBank/DDBJ whole genome shotgun (WGS) entry which is preliminary data.</text>
</comment>
<keyword evidence="6 7" id="KW-0067">ATP-binding</keyword>
<organism evidence="10 11">
    <name type="scientific">Candidatus Entotheonella gemina</name>
    <dbReference type="NCBI Taxonomy" id="1429439"/>
    <lineage>
        <taxon>Bacteria</taxon>
        <taxon>Pseudomonadati</taxon>
        <taxon>Nitrospinota/Tectimicrobiota group</taxon>
        <taxon>Candidatus Tectimicrobiota</taxon>
        <taxon>Candidatus Entotheonellia</taxon>
        <taxon>Candidatus Entotheonellales</taxon>
        <taxon>Candidatus Entotheonellaceae</taxon>
        <taxon>Candidatus Entotheonella</taxon>
    </lineage>
</organism>
<dbReference type="PROSITE" id="PS50011">
    <property type="entry name" value="PROTEIN_KINASE_DOM"/>
    <property type="match status" value="1"/>
</dbReference>
<dbReference type="InterPro" id="IPR017441">
    <property type="entry name" value="Protein_kinase_ATP_BS"/>
</dbReference>
<dbReference type="EMBL" id="AZHX01001395">
    <property type="protein sequence ID" value="ETX03748.1"/>
    <property type="molecule type" value="Genomic_DNA"/>
</dbReference>
<evidence type="ECO:0000256" key="6">
    <source>
        <dbReference type="ARBA" id="ARBA00022840"/>
    </source>
</evidence>
<dbReference type="GO" id="GO:0004674">
    <property type="term" value="F:protein serine/threonine kinase activity"/>
    <property type="evidence" value="ECO:0007669"/>
    <property type="project" value="UniProtKB-KW"/>
</dbReference>
<proteinExistence type="predicted"/>
<dbReference type="GO" id="GO:0005524">
    <property type="term" value="F:ATP binding"/>
    <property type="evidence" value="ECO:0007669"/>
    <property type="project" value="UniProtKB-UniRule"/>
</dbReference>
<dbReference type="Gene3D" id="3.30.200.20">
    <property type="entry name" value="Phosphorylase Kinase, domain 1"/>
    <property type="match status" value="1"/>
</dbReference>
<evidence type="ECO:0000256" key="3">
    <source>
        <dbReference type="ARBA" id="ARBA00022679"/>
    </source>
</evidence>
<dbReference type="SUPFAM" id="SSF56112">
    <property type="entry name" value="Protein kinase-like (PK-like)"/>
    <property type="match status" value="1"/>
</dbReference>
<dbReference type="AlphaFoldDB" id="W4M0S9"/>
<keyword evidence="11" id="KW-1185">Reference proteome</keyword>
<reference evidence="10 11" key="1">
    <citation type="journal article" date="2014" name="Nature">
        <title>An environmental bacterial taxon with a large and distinct metabolic repertoire.</title>
        <authorList>
            <person name="Wilson M.C."/>
            <person name="Mori T."/>
            <person name="Ruckert C."/>
            <person name="Uria A.R."/>
            <person name="Helf M.J."/>
            <person name="Takada K."/>
            <person name="Gernert C."/>
            <person name="Steffens U.A."/>
            <person name="Heycke N."/>
            <person name="Schmitt S."/>
            <person name="Rinke C."/>
            <person name="Helfrich E.J."/>
            <person name="Brachmann A.O."/>
            <person name="Gurgui C."/>
            <person name="Wakimoto T."/>
            <person name="Kracht M."/>
            <person name="Crusemann M."/>
            <person name="Hentschel U."/>
            <person name="Abe I."/>
            <person name="Matsunaga S."/>
            <person name="Kalinowski J."/>
            <person name="Takeyama H."/>
            <person name="Piel J."/>
        </authorList>
    </citation>
    <scope>NUCLEOTIDE SEQUENCE [LARGE SCALE GENOMIC DNA]</scope>
    <source>
        <strain evidence="11">TSY2</strain>
    </source>
</reference>
<dbReference type="Gene3D" id="1.10.510.10">
    <property type="entry name" value="Transferase(Phosphotransferase) domain 1"/>
    <property type="match status" value="1"/>
</dbReference>
<dbReference type="SMART" id="SM00220">
    <property type="entry name" value="S_TKc"/>
    <property type="match status" value="1"/>
</dbReference>
<feature type="region of interest" description="Disordered" evidence="8">
    <location>
        <begin position="48"/>
        <end position="82"/>
    </location>
</feature>
<keyword evidence="2" id="KW-0723">Serine/threonine-protein kinase</keyword>
<evidence type="ECO:0000256" key="5">
    <source>
        <dbReference type="ARBA" id="ARBA00022777"/>
    </source>
</evidence>
<dbReference type="InterPro" id="IPR000719">
    <property type="entry name" value="Prot_kinase_dom"/>
</dbReference>
<keyword evidence="5" id="KW-0418">Kinase</keyword>
<keyword evidence="3" id="KW-0808">Transferase</keyword>
<dbReference type="InterPro" id="IPR008271">
    <property type="entry name" value="Ser/Thr_kinase_AS"/>
</dbReference>
<keyword evidence="4 7" id="KW-0547">Nucleotide-binding</keyword>
<dbReference type="Proteomes" id="UP000019140">
    <property type="component" value="Unassembled WGS sequence"/>
</dbReference>
<evidence type="ECO:0000256" key="8">
    <source>
        <dbReference type="SAM" id="MobiDB-lite"/>
    </source>
</evidence>